<dbReference type="EMBL" id="BAAAZG010000052">
    <property type="protein sequence ID" value="GAA4094876.1"/>
    <property type="molecule type" value="Genomic_DNA"/>
</dbReference>
<dbReference type="NCBIfam" id="NF006754">
    <property type="entry name" value="PRK09274.1"/>
    <property type="match status" value="1"/>
</dbReference>
<evidence type="ECO:0000313" key="2">
    <source>
        <dbReference type="EMBL" id="GAA4094876.1"/>
    </source>
</evidence>
<dbReference type="PROSITE" id="PS00455">
    <property type="entry name" value="AMP_BINDING"/>
    <property type="match status" value="1"/>
</dbReference>
<dbReference type="InterPro" id="IPR020845">
    <property type="entry name" value="AMP-binding_CS"/>
</dbReference>
<evidence type="ECO:0000313" key="3">
    <source>
        <dbReference type="Proteomes" id="UP001500683"/>
    </source>
</evidence>
<dbReference type="InterPro" id="IPR050237">
    <property type="entry name" value="ATP-dep_AMP-bd_enzyme"/>
</dbReference>
<proteinExistence type="predicted"/>
<dbReference type="Gene3D" id="3.40.50.12780">
    <property type="entry name" value="N-terminal domain of ligase-like"/>
    <property type="match status" value="1"/>
</dbReference>
<dbReference type="InterPro" id="IPR000873">
    <property type="entry name" value="AMP-dep_synth/lig_dom"/>
</dbReference>
<comment type="caution">
    <text evidence="2">The sequence shown here is derived from an EMBL/GenBank/DDBJ whole genome shotgun (WGS) entry which is preliminary data.</text>
</comment>
<accession>A0ABP7WR57</accession>
<organism evidence="2 3">
    <name type="scientific">Actinomadura miaoliensis</name>
    <dbReference type="NCBI Taxonomy" id="430685"/>
    <lineage>
        <taxon>Bacteria</taxon>
        <taxon>Bacillati</taxon>
        <taxon>Actinomycetota</taxon>
        <taxon>Actinomycetes</taxon>
        <taxon>Streptosporangiales</taxon>
        <taxon>Thermomonosporaceae</taxon>
        <taxon>Actinomadura</taxon>
    </lineage>
</organism>
<name>A0ABP7WR57_9ACTN</name>
<dbReference type="PANTHER" id="PTHR43767:SF1">
    <property type="entry name" value="NONRIBOSOMAL PEPTIDE SYNTHASE PES1 (EUROFUNG)-RELATED"/>
    <property type="match status" value="1"/>
</dbReference>
<dbReference type="Proteomes" id="UP001500683">
    <property type="component" value="Unassembled WGS sequence"/>
</dbReference>
<dbReference type="InterPro" id="IPR042099">
    <property type="entry name" value="ANL_N_sf"/>
</dbReference>
<feature type="domain" description="AMP-dependent synthetase/ligase" evidence="1">
    <location>
        <begin position="13"/>
        <end position="386"/>
    </location>
</feature>
<protein>
    <submittedName>
        <fullName evidence="2">Olefin beta-lactone synthetase OleC</fullName>
    </submittedName>
</protein>
<reference evidence="3" key="1">
    <citation type="journal article" date="2019" name="Int. J. Syst. Evol. Microbiol.">
        <title>The Global Catalogue of Microorganisms (GCM) 10K type strain sequencing project: providing services to taxonomists for standard genome sequencing and annotation.</title>
        <authorList>
            <consortium name="The Broad Institute Genomics Platform"/>
            <consortium name="The Broad Institute Genome Sequencing Center for Infectious Disease"/>
            <person name="Wu L."/>
            <person name="Ma J."/>
        </authorList>
    </citation>
    <scope>NUCLEOTIDE SEQUENCE [LARGE SCALE GENOMIC DNA]</scope>
    <source>
        <strain evidence="3">JCM 16702</strain>
    </source>
</reference>
<gene>
    <name evidence="2" type="primary">oleC</name>
    <name evidence="2" type="ORF">GCM10022214_67130</name>
</gene>
<dbReference type="PANTHER" id="PTHR43767">
    <property type="entry name" value="LONG-CHAIN-FATTY-ACID--COA LIGASE"/>
    <property type="match status" value="1"/>
</dbReference>
<dbReference type="SUPFAM" id="SSF56801">
    <property type="entry name" value="Acetyl-CoA synthetase-like"/>
    <property type="match status" value="1"/>
</dbReference>
<evidence type="ECO:0000259" key="1">
    <source>
        <dbReference type="Pfam" id="PF00501"/>
    </source>
</evidence>
<keyword evidence="3" id="KW-1185">Reference proteome</keyword>
<sequence>MITADLAGLLDGHLRRRPEAVACRTAVAVTYEELARLVDDTAAALRRTGVRAGTRTVVLVPPGPDLLAVVFALLRLRAVPVVVDPGLPPGQLRSCLAEAAPEVFIGIPLAQFARVVFGWGRGSVRTSITVGPRRLWLGTRPHRPRTPGCDPVYEPGRADDMALLAYTSGSTGPPKGVPLRRRHLLPLLRMLSDSAAIGPGTRMLSTFPPFAMAAPLLGATVVCPDIDPRRLDRASPAVLVDDIRRHGVGALFAAPALLDRLARYCLARELVLDSLNVVLTAGAPLSPAALDRVRGFLKPQAVAYSVYGATECMPVSTIGCGELAATAAATNSGAGTCLGSPLEDAQVRVIAVSDEPIDRWSDDLLVAPGTVGEITVTSPAVSDPYLHRPDATALARIADGDQVVHRMGDLGTIDAQGRLWFAGRKAERVRTEHGDWYTDHVEPIFNTVPGVHRTALVGVGAAPAQRPVLVVEPDHGTSRRERARIRADLLALAQQQPHTAGLDDVLFHRHFPMDVRHHSKIRRHVLAAWAAHRLKANDRRAHPDDLSGDGGAR</sequence>
<dbReference type="RefSeq" id="WP_344955664.1">
    <property type="nucleotide sequence ID" value="NZ_BAAAZG010000052.1"/>
</dbReference>
<dbReference type="Pfam" id="PF00501">
    <property type="entry name" value="AMP-binding"/>
    <property type="match status" value="1"/>
</dbReference>